<evidence type="ECO:0000313" key="1">
    <source>
        <dbReference type="EMBL" id="MCO8269477.1"/>
    </source>
</evidence>
<dbReference type="EMBL" id="JAMYJR010000002">
    <property type="protein sequence ID" value="MCO8269477.1"/>
    <property type="molecule type" value="Genomic_DNA"/>
</dbReference>
<comment type="caution">
    <text evidence="1">The sequence shown here is derived from an EMBL/GenBank/DDBJ whole genome shotgun (WGS) entry which is preliminary data.</text>
</comment>
<dbReference type="Proteomes" id="UP001523369">
    <property type="component" value="Unassembled WGS sequence"/>
</dbReference>
<organism evidence="1 2">
    <name type="scientific">Paractinoplanes aksuensis</name>
    <dbReference type="NCBI Taxonomy" id="2939490"/>
    <lineage>
        <taxon>Bacteria</taxon>
        <taxon>Bacillati</taxon>
        <taxon>Actinomycetota</taxon>
        <taxon>Actinomycetes</taxon>
        <taxon>Micromonosporales</taxon>
        <taxon>Micromonosporaceae</taxon>
        <taxon>Paractinoplanes</taxon>
    </lineage>
</organism>
<proteinExistence type="predicted"/>
<protein>
    <submittedName>
        <fullName evidence="1">Uncharacterized protein</fullName>
    </submittedName>
</protein>
<keyword evidence="2" id="KW-1185">Reference proteome</keyword>
<accession>A0ABT1DF84</accession>
<gene>
    <name evidence="1" type="ORF">M1L60_02600</name>
</gene>
<evidence type="ECO:0000313" key="2">
    <source>
        <dbReference type="Proteomes" id="UP001523369"/>
    </source>
</evidence>
<reference evidence="1 2" key="1">
    <citation type="submission" date="2022-06" db="EMBL/GenBank/DDBJ databases">
        <title>New Species of the Genus Actinoplanes, ActinopZanes ferrugineus.</title>
        <authorList>
            <person name="Ding P."/>
        </authorList>
    </citation>
    <scope>NUCLEOTIDE SEQUENCE [LARGE SCALE GENOMIC DNA]</scope>
    <source>
        <strain evidence="1 2">TRM88003</strain>
    </source>
</reference>
<name>A0ABT1DF84_9ACTN</name>
<dbReference type="RefSeq" id="WP_253235621.1">
    <property type="nucleotide sequence ID" value="NZ_JAMYJR010000002.1"/>
</dbReference>
<sequence length="155" mass="16207">MNTCQSLHWPSAVDGCWDPGFGPKTKLLVVDALTRMAVASPHNENALRSVAVRLYGIWCRDADPRVKGCVGTLIKALLPSLRKLGYTGFLQGNQKVMLQDLEAAGAGASANPDGFLDQLVVSRSADLQAWTAACGTAEDQAGALATAAHAGTLTA</sequence>